<reference evidence="6 7" key="1">
    <citation type="submission" date="2018-03" db="EMBL/GenBank/DDBJ databases">
        <title>Genomic Encyclopedia of Archaeal and Bacterial Type Strains, Phase II (KMG-II): from individual species to whole genera.</title>
        <authorList>
            <person name="Goeker M."/>
        </authorList>
    </citation>
    <scope>NUCLEOTIDE SEQUENCE [LARGE SCALE GENOMIC DNA]</scope>
    <source>
        <strain evidence="6 7">DSM 44720</strain>
    </source>
</reference>
<dbReference type="AlphaFoldDB" id="A0A2T0SU39"/>
<organism evidence="6 7">
    <name type="scientific">Umezawaea tangerina</name>
    <dbReference type="NCBI Taxonomy" id="84725"/>
    <lineage>
        <taxon>Bacteria</taxon>
        <taxon>Bacillati</taxon>
        <taxon>Actinomycetota</taxon>
        <taxon>Actinomycetes</taxon>
        <taxon>Pseudonocardiales</taxon>
        <taxon>Pseudonocardiaceae</taxon>
        <taxon>Umezawaea</taxon>
    </lineage>
</organism>
<evidence type="ECO:0000259" key="5">
    <source>
        <dbReference type="PROSITE" id="PS50932"/>
    </source>
</evidence>
<dbReference type="PROSITE" id="PS50932">
    <property type="entry name" value="HTH_LACI_2"/>
    <property type="match status" value="1"/>
</dbReference>
<name>A0A2T0SU39_9PSEU</name>
<dbReference type="Gene3D" id="1.10.260.40">
    <property type="entry name" value="lambda repressor-like DNA-binding domains"/>
    <property type="match status" value="1"/>
</dbReference>
<dbReference type="EMBL" id="PVTF01000011">
    <property type="protein sequence ID" value="PRY36873.1"/>
    <property type="molecule type" value="Genomic_DNA"/>
</dbReference>
<dbReference type="GO" id="GO:0003700">
    <property type="term" value="F:DNA-binding transcription factor activity"/>
    <property type="evidence" value="ECO:0007669"/>
    <property type="project" value="TreeGrafter"/>
</dbReference>
<evidence type="ECO:0000256" key="2">
    <source>
        <dbReference type="ARBA" id="ARBA00023015"/>
    </source>
</evidence>
<dbReference type="Pfam" id="PF13377">
    <property type="entry name" value="Peripla_BP_3"/>
    <property type="match status" value="1"/>
</dbReference>
<keyword evidence="3" id="KW-0238">DNA-binding</keyword>
<dbReference type="SMART" id="SM00354">
    <property type="entry name" value="HTH_LACI"/>
    <property type="match status" value="1"/>
</dbReference>
<dbReference type="PANTHER" id="PTHR30146">
    <property type="entry name" value="LACI-RELATED TRANSCRIPTIONAL REPRESSOR"/>
    <property type="match status" value="1"/>
</dbReference>
<feature type="domain" description="HTH lacI-type" evidence="5">
    <location>
        <begin position="6"/>
        <end position="63"/>
    </location>
</feature>
<dbReference type="CDD" id="cd01392">
    <property type="entry name" value="HTH_LacI"/>
    <property type="match status" value="1"/>
</dbReference>
<keyword evidence="2" id="KW-0805">Transcription regulation</keyword>
<accession>A0A2T0SU39</accession>
<dbReference type="SUPFAM" id="SSF47413">
    <property type="entry name" value="lambda repressor-like DNA-binding domains"/>
    <property type="match status" value="1"/>
</dbReference>
<proteinExistence type="predicted"/>
<evidence type="ECO:0000313" key="7">
    <source>
        <dbReference type="Proteomes" id="UP000239494"/>
    </source>
</evidence>
<evidence type="ECO:0000256" key="4">
    <source>
        <dbReference type="ARBA" id="ARBA00023163"/>
    </source>
</evidence>
<dbReference type="Gene3D" id="3.40.50.2300">
    <property type="match status" value="2"/>
</dbReference>
<keyword evidence="1" id="KW-0678">Repressor</keyword>
<dbReference type="GO" id="GO:0000976">
    <property type="term" value="F:transcription cis-regulatory region binding"/>
    <property type="evidence" value="ECO:0007669"/>
    <property type="project" value="TreeGrafter"/>
</dbReference>
<evidence type="ECO:0000256" key="1">
    <source>
        <dbReference type="ARBA" id="ARBA00022491"/>
    </source>
</evidence>
<evidence type="ECO:0000256" key="3">
    <source>
        <dbReference type="ARBA" id="ARBA00023125"/>
    </source>
</evidence>
<dbReference type="OrthoDB" id="9798934at2"/>
<evidence type="ECO:0000313" key="6">
    <source>
        <dbReference type="EMBL" id="PRY36873.1"/>
    </source>
</evidence>
<dbReference type="Pfam" id="PF00356">
    <property type="entry name" value="LacI"/>
    <property type="match status" value="1"/>
</dbReference>
<dbReference type="PANTHER" id="PTHR30146:SF148">
    <property type="entry name" value="HTH-TYPE TRANSCRIPTIONAL REPRESSOR PURR-RELATED"/>
    <property type="match status" value="1"/>
</dbReference>
<dbReference type="SUPFAM" id="SSF53822">
    <property type="entry name" value="Periplasmic binding protein-like I"/>
    <property type="match status" value="1"/>
</dbReference>
<protein>
    <submittedName>
        <fullName evidence="6">LacI family transcriptional regulator</fullName>
    </submittedName>
</protein>
<dbReference type="InterPro" id="IPR000843">
    <property type="entry name" value="HTH_LacI"/>
</dbReference>
<dbReference type="InterPro" id="IPR028082">
    <property type="entry name" value="Peripla_BP_I"/>
</dbReference>
<comment type="caution">
    <text evidence="6">The sequence shown here is derived from an EMBL/GenBank/DDBJ whole genome shotgun (WGS) entry which is preliminary data.</text>
</comment>
<sequence length="360" mass="37587">MARQRVTLADVAKASGVSPTTASLVLTGRGRDLRISHAAEHRVRSAAEELGYRRGTASGAPRRGRTRTIGLISDSTAPSMPAGDMVTGAVEAAGARGFVLFTGASGGDPATERSLVEAMRDHRVDGIVLASMRTRRVVVPSGLGEGPAVLLNALPTHPSAVPSVLPDEVQAGRSAARVLVEAGHREGVHLIGAGPGPGQVPPNSIAAVERLVGVREVFDAAGVAVAGGRCCADWSPENGYDLTRDLLRRTTPSALLCLNDHLAFGAYQALADASLSVPEDVSVMSFDDHPIASWLRPRLTTVALPHRQLGAKAVEVLFAVAERRGRPPSTAAVHRVPMPVHHGRSVGRLVAPLVHHRATG</sequence>
<dbReference type="InterPro" id="IPR046335">
    <property type="entry name" value="LacI/GalR-like_sensor"/>
</dbReference>
<keyword evidence="7" id="KW-1185">Reference proteome</keyword>
<keyword evidence="4" id="KW-0804">Transcription</keyword>
<dbReference type="Proteomes" id="UP000239494">
    <property type="component" value="Unassembled WGS sequence"/>
</dbReference>
<gene>
    <name evidence="6" type="ORF">CLV43_111245</name>
</gene>
<dbReference type="CDD" id="cd06288">
    <property type="entry name" value="PBP1_sucrose_transcription_regulator"/>
    <property type="match status" value="1"/>
</dbReference>
<dbReference type="InterPro" id="IPR010982">
    <property type="entry name" value="Lambda_DNA-bd_dom_sf"/>
</dbReference>